<comment type="caution">
    <text evidence="2">The sequence shown here is derived from an EMBL/GenBank/DDBJ whole genome shotgun (WGS) entry which is preliminary data.</text>
</comment>
<feature type="signal peptide" evidence="1">
    <location>
        <begin position="1"/>
        <end position="18"/>
    </location>
</feature>
<keyword evidence="1" id="KW-0732">Signal</keyword>
<organism evidence="2 3">
    <name type="scientific">Potamilus streckersoni</name>
    <dbReference type="NCBI Taxonomy" id="2493646"/>
    <lineage>
        <taxon>Eukaryota</taxon>
        <taxon>Metazoa</taxon>
        <taxon>Spiralia</taxon>
        <taxon>Lophotrochozoa</taxon>
        <taxon>Mollusca</taxon>
        <taxon>Bivalvia</taxon>
        <taxon>Autobranchia</taxon>
        <taxon>Heteroconchia</taxon>
        <taxon>Palaeoheterodonta</taxon>
        <taxon>Unionida</taxon>
        <taxon>Unionoidea</taxon>
        <taxon>Unionidae</taxon>
        <taxon>Ambleminae</taxon>
        <taxon>Lampsilini</taxon>
        <taxon>Potamilus</taxon>
    </lineage>
</organism>
<evidence type="ECO:0000313" key="2">
    <source>
        <dbReference type="EMBL" id="KAK3601978.1"/>
    </source>
</evidence>
<evidence type="ECO:0000313" key="3">
    <source>
        <dbReference type="Proteomes" id="UP001195483"/>
    </source>
</evidence>
<reference evidence="2" key="1">
    <citation type="journal article" date="2021" name="Genome Biol. Evol.">
        <title>A High-Quality Reference Genome for a Parasitic Bivalve with Doubly Uniparental Inheritance (Bivalvia: Unionida).</title>
        <authorList>
            <person name="Smith C.H."/>
        </authorList>
    </citation>
    <scope>NUCLEOTIDE SEQUENCE</scope>
    <source>
        <strain evidence="2">CHS0354</strain>
    </source>
</reference>
<reference evidence="2" key="3">
    <citation type="submission" date="2023-05" db="EMBL/GenBank/DDBJ databases">
        <authorList>
            <person name="Smith C.H."/>
        </authorList>
    </citation>
    <scope>NUCLEOTIDE SEQUENCE</scope>
    <source>
        <strain evidence="2">CHS0354</strain>
        <tissue evidence="2">Mantle</tissue>
    </source>
</reference>
<reference evidence="2" key="2">
    <citation type="journal article" date="2021" name="Genome Biol. Evol.">
        <title>Developing a high-quality reference genome for a parasitic bivalve with doubly uniparental inheritance (Bivalvia: Unionida).</title>
        <authorList>
            <person name="Smith C.H."/>
        </authorList>
    </citation>
    <scope>NUCLEOTIDE SEQUENCE</scope>
    <source>
        <strain evidence="2">CHS0354</strain>
        <tissue evidence="2">Mantle</tissue>
    </source>
</reference>
<dbReference type="AlphaFoldDB" id="A0AAE0W4P9"/>
<sequence length="281" mass="31540">MKSIIVLAVAIGLVSVQTSMVQDVMSNDHEGTEDYMDMNSDDRDATMTGQMGNMNRNILSQPLGCYGNSCLICLDQNCLKVTYDETFKHFDLIGIFDGKEVLNTTIPAQPWSHCQTLESIFGGTEGCVTFSNVKISGGALCADIKIKAEVNQGFVTHRIQGDFNTTLPEKSIKDSSHRIQGDFNTAIPKKSTKDSSHTGFKEILTPHYLRFVTHRIQGDFNTTLPVKSTKDSSHIGVKEILTPHYLRSQSRIRHTGFKEILTPHYLRSQPRIRHTQDSRRF</sequence>
<gene>
    <name evidence="2" type="ORF">CHS0354_024963</name>
</gene>
<accession>A0AAE0W4P9</accession>
<feature type="chain" id="PRO_5042028476" evidence="1">
    <location>
        <begin position="19"/>
        <end position="281"/>
    </location>
</feature>
<keyword evidence="3" id="KW-1185">Reference proteome</keyword>
<dbReference type="Proteomes" id="UP001195483">
    <property type="component" value="Unassembled WGS sequence"/>
</dbReference>
<name>A0AAE0W4P9_9BIVA</name>
<proteinExistence type="predicted"/>
<evidence type="ECO:0000256" key="1">
    <source>
        <dbReference type="SAM" id="SignalP"/>
    </source>
</evidence>
<protein>
    <submittedName>
        <fullName evidence="2">Uncharacterized protein</fullName>
    </submittedName>
</protein>
<dbReference type="EMBL" id="JAEAOA010001482">
    <property type="protein sequence ID" value="KAK3601978.1"/>
    <property type="molecule type" value="Genomic_DNA"/>
</dbReference>